<dbReference type="PANTHER" id="PTHR42090">
    <property type="match status" value="1"/>
</dbReference>
<feature type="compositionally biased region" description="Polar residues" evidence="1">
    <location>
        <begin position="30"/>
        <end position="41"/>
    </location>
</feature>
<comment type="caution">
    <text evidence="2">The sequence shown here is derived from an EMBL/GenBank/DDBJ whole genome shotgun (WGS) entry which is preliminary data.</text>
</comment>
<reference evidence="2 3" key="1">
    <citation type="journal article" date="2016" name="Genome Announc.">
        <title>Genome Sequence of Madurella mycetomatis mm55, Isolated from a Human Mycetoma Case in Sudan.</title>
        <authorList>
            <person name="Smit S."/>
            <person name="Derks M.F."/>
            <person name="Bervoets S."/>
            <person name="Fahal A."/>
            <person name="van Leeuwen W."/>
            <person name="van Belkum A."/>
            <person name="van de Sande W.W."/>
        </authorList>
    </citation>
    <scope>NUCLEOTIDE SEQUENCE [LARGE SCALE GENOMIC DNA]</scope>
    <source>
        <strain evidence="3">mm55</strain>
    </source>
</reference>
<gene>
    <name evidence="2" type="ORF">MMYC01_206406</name>
</gene>
<sequence>MSSLRINPQSFLRVRALRPSTGPTISTIIARQYHPTGSLSSYKDDQDRESLKPRSSEGTNSGTNFDVAEKKDSFNPKTTDPETEKEAAGRESNGNPLEVSGANREYSKSHNPQEATDRSDKKTRSTASKGKKHGNVGPMSG</sequence>
<dbReference type="OrthoDB" id="423498at2759"/>
<dbReference type="Proteomes" id="UP000078237">
    <property type="component" value="Unassembled WGS sequence"/>
</dbReference>
<accession>A0A175VZQ9</accession>
<evidence type="ECO:0000313" key="3">
    <source>
        <dbReference type="Proteomes" id="UP000078237"/>
    </source>
</evidence>
<keyword evidence="3" id="KW-1185">Reference proteome</keyword>
<feature type="compositionally biased region" description="Basic and acidic residues" evidence="1">
    <location>
        <begin position="42"/>
        <end position="55"/>
    </location>
</feature>
<organism evidence="2 3">
    <name type="scientific">Madurella mycetomatis</name>
    <dbReference type="NCBI Taxonomy" id="100816"/>
    <lineage>
        <taxon>Eukaryota</taxon>
        <taxon>Fungi</taxon>
        <taxon>Dikarya</taxon>
        <taxon>Ascomycota</taxon>
        <taxon>Pezizomycotina</taxon>
        <taxon>Sordariomycetes</taxon>
        <taxon>Sordariomycetidae</taxon>
        <taxon>Sordariales</taxon>
        <taxon>Sordariales incertae sedis</taxon>
        <taxon>Madurella</taxon>
    </lineage>
</organism>
<evidence type="ECO:0000313" key="2">
    <source>
        <dbReference type="EMBL" id="KXX76842.1"/>
    </source>
</evidence>
<dbReference type="AlphaFoldDB" id="A0A175VZQ9"/>
<proteinExistence type="predicted"/>
<dbReference type="PANTHER" id="PTHR42090:SF1">
    <property type="match status" value="1"/>
</dbReference>
<feature type="region of interest" description="Disordered" evidence="1">
    <location>
        <begin position="30"/>
        <end position="141"/>
    </location>
</feature>
<dbReference type="STRING" id="100816.A0A175VZQ9"/>
<evidence type="ECO:0000256" key="1">
    <source>
        <dbReference type="SAM" id="MobiDB-lite"/>
    </source>
</evidence>
<name>A0A175VZQ9_9PEZI</name>
<feature type="compositionally biased region" description="Basic and acidic residues" evidence="1">
    <location>
        <begin position="67"/>
        <end position="89"/>
    </location>
</feature>
<protein>
    <submittedName>
        <fullName evidence="2">Uncharacterized protein</fullName>
    </submittedName>
</protein>
<dbReference type="EMBL" id="LCTW02000190">
    <property type="protein sequence ID" value="KXX76842.1"/>
    <property type="molecule type" value="Genomic_DNA"/>
</dbReference>
<dbReference type="VEuPathDB" id="FungiDB:MMYC01_206406"/>